<dbReference type="InterPro" id="IPR034242">
    <property type="entry name" value="MauL"/>
</dbReference>
<dbReference type="SUPFAM" id="SSF49503">
    <property type="entry name" value="Cupredoxins"/>
    <property type="match status" value="1"/>
</dbReference>
<organism evidence="3 4">
    <name type="scientific">Roseateles chitinivorans</name>
    <dbReference type="NCBI Taxonomy" id="2917965"/>
    <lineage>
        <taxon>Bacteria</taxon>
        <taxon>Pseudomonadati</taxon>
        <taxon>Pseudomonadota</taxon>
        <taxon>Betaproteobacteria</taxon>
        <taxon>Burkholderiales</taxon>
        <taxon>Sphaerotilaceae</taxon>
        <taxon>Roseateles</taxon>
    </lineage>
</organism>
<dbReference type="Proteomes" id="UP000231501">
    <property type="component" value="Unassembled WGS sequence"/>
</dbReference>
<reference evidence="3 4" key="1">
    <citation type="submission" date="2017-11" db="EMBL/GenBank/DDBJ databases">
        <title>Draft genome sequence of Mitsuaria sp. HWN-4.</title>
        <authorList>
            <person name="Gundlapally S.R."/>
        </authorList>
    </citation>
    <scope>NUCLEOTIDE SEQUENCE [LARGE SCALE GENOMIC DNA]</scope>
    <source>
        <strain evidence="3 4">HWN-4</strain>
    </source>
</reference>
<feature type="region of interest" description="Disordered" evidence="2">
    <location>
        <begin position="10"/>
        <end position="35"/>
    </location>
</feature>
<comment type="subcellular location">
    <subcellularLocation>
        <location evidence="1">Periplasm</location>
    </subcellularLocation>
</comment>
<dbReference type="InterPro" id="IPR008969">
    <property type="entry name" value="CarboxyPept-like_regulatory"/>
</dbReference>
<evidence type="ECO:0000256" key="2">
    <source>
        <dbReference type="SAM" id="MobiDB-lite"/>
    </source>
</evidence>
<accession>A0A2G9CGY5</accession>
<dbReference type="EMBL" id="PEOG01000007">
    <property type="protein sequence ID" value="PIM54759.1"/>
    <property type="molecule type" value="Genomic_DNA"/>
</dbReference>
<proteinExistence type="predicted"/>
<evidence type="ECO:0000313" key="4">
    <source>
        <dbReference type="Proteomes" id="UP000231501"/>
    </source>
</evidence>
<dbReference type="Gene3D" id="2.60.40.420">
    <property type="entry name" value="Cupredoxins - blue copper proteins"/>
    <property type="match status" value="1"/>
</dbReference>
<dbReference type="CDD" id="cd04221">
    <property type="entry name" value="MauL"/>
    <property type="match status" value="1"/>
</dbReference>
<name>A0A2G9CGY5_9BURK</name>
<dbReference type="GO" id="GO:0042597">
    <property type="term" value="C:periplasmic space"/>
    <property type="evidence" value="ECO:0007669"/>
    <property type="project" value="UniProtKB-SubCell"/>
</dbReference>
<comment type="caution">
    <text evidence="3">The sequence shown here is derived from an EMBL/GenBank/DDBJ whole genome shotgun (WGS) entry which is preliminary data.</text>
</comment>
<evidence type="ECO:0000256" key="1">
    <source>
        <dbReference type="ARBA" id="ARBA00004418"/>
    </source>
</evidence>
<dbReference type="SUPFAM" id="SSF49464">
    <property type="entry name" value="Carboxypeptidase regulatory domain-like"/>
    <property type="match status" value="1"/>
</dbReference>
<feature type="compositionally biased region" description="Polar residues" evidence="2">
    <location>
        <begin position="10"/>
        <end position="19"/>
    </location>
</feature>
<dbReference type="AlphaFoldDB" id="A0A2G9CGY5"/>
<keyword evidence="4" id="KW-1185">Reference proteome</keyword>
<gene>
    <name evidence="3" type="ORF">CS062_02415</name>
</gene>
<protein>
    <submittedName>
        <fullName evidence="3">Methylamine utilization protein</fullName>
    </submittedName>
</protein>
<sequence length="236" mass="24662">MSLLRSAALSTGRSGSFASCPSADGSRSPGGRSALPRQALAAKRLAALTIMLAGASVTQAADWTIQVRDAAGTPVPNAAVAVELKGQPAKPAVGASATLAQRDRQFQPQLLVVQTGTAVNFPNFDTVRHHVYSFSPTKKFELKLYSGTPAEPVVFDRPGVAQLGCNIHDRMSAHVVVVDTPLFGITDAKGEVTLNLPPGEHRVRLWATRMGNAGPNSQPLVVAAGAPGVLKIDLKD</sequence>
<dbReference type="InterPro" id="IPR008972">
    <property type="entry name" value="Cupredoxin"/>
</dbReference>
<evidence type="ECO:0000313" key="3">
    <source>
        <dbReference type="EMBL" id="PIM54759.1"/>
    </source>
</evidence>